<dbReference type="Gene3D" id="3.90.25.10">
    <property type="entry name" value="UDP-galactose 4-epimerase, domain 1"/>
    <property type="match status" value="1"/>
</dbReference>
<dbReference type="GO" id="GO:0003955">
    <property type="term" value="F:NAD(P)H dehydrogenase (quinone) activity"/>
    <property type="evidence" value="ECO:0007669"/>
    <property type="project" value="UniProtKB-EC"/>
</dbReference>
<gene>
    <name evidence="2" type="primary">qorB_2</name>
    <name evidence="2" type="ORF">DYBT9623_00862</name>
</gene>
<dbReference type="EMBL" id="CAJRAU010000001">
    <property type="protein sequence ID" value="CAG5068133.1"/>
    <property type="molecule type" value="Genomic_DNA"/>
</dbReference>
<dbReference type="InterPro" id="IPR008030">
    <property type="entry name" value="NmrA-like"/>
</dbReference>
<dbReference type="EC" id="1.6.5.2" evidence="2"/>
<dbReference type="InterPro" id="IPR036291">
    <property type="entry name" value="NAD(P)-bd_dom_sf"/>
</dbReference>
<dbReference type="Gene3D" id="3.40.50.720">
    <property type="entry name" value="NAD(P)-binding Rossmann-like Domain"/>
    <property type="match status" value="1"/>
</dbReference>
<sequence>MIAITGANGNLGKAVLSFLLQKTQAANIVAVVREPQKMAQFAGLGIQIRKADYNDPASLETAFQGIKRLLQVSSASYGEQAVTEEQNVVAAAVRQGVAHIVYTSTLSPSENPIFWGGQACRQTEQSIRESGMRYSIFRNSMYMETIPLFIGSAMENGQIYYSAGNGAVSFVSRIDIAEAISKILAQPEEGNQIYEITGEKAFTFADVAGLLQNIKGIACSYTDVPGEIFKSELLNAGLPEEEAVFYLNMGDSITAGEFALTDPKLEKLLGKKRLTTEEYLTQLLRNSEANAG</sequence>
<dbReference type="CDD" id="cd05269">
    <property type="entry name" value="TMR_SDR_a"/>
    <property type="match status" value="1"/>
</dbReference>
<proteinExistence type="predicted"/>
<dbReference type="PANTHER" id="PTHR47129:SF1">
    <property type="entry name" value="NMRA-LIKE DOMAIN-CONTAINING PROTEIN"/>
    <property type="match status" value="1"/>
</dbReference>
<dbReference type="PANTHER" id="PTHR47129">
    <property type="entry name" value="QUINONE OXIDOREDUCTASE 2"/>
    <property type="match status" value="1"/>
</dbReference>
<name>A0ABM8UL22_9BACT</name>
<evidence type="ECO:0000259" key="1">
    <source>
        <dbReference type="Pfam" id="PF05368"/>
    </source>
</evidence>
<reference evidence="2 3" key="1">
    <citation type="submission" date="2021-04" db="EMBL/GenBank/DDBJ databases">
        <authorList>
            <person name="Rodrigo-Torres L."/>
            <person name="Arahal R. D."/>
            <person name="Lucena T."/>
        </authorList>
    </citation>
    <scope>NUCLEOTIDE SEQUENCE [LARGE SCALE GENOMIC DNA]</scope>
    <source>
        <strain evidence="2 3">CECT 9623</strain>
    </source>
</reference>
<dbReference type="SUPFAM" id="SSF51735">
    <property type="entry name" value="NAD(P)-binding Rossmann-fold domains"/>
    <property type="match status" value="1"/>
</dbReference>
<evidence type="ECO:0000313" key="2">
    <source>
        <dbReference type="EMBL" id="CAG5068133.1"/>
    </source>
</evidence>
<evidence type="ECO:0000313" key="3">
    <source>
        <dbReference type="Proteomes" id="UP000679725"/>
    </source>
</evidence>
<keyword evidence="3" id="KW-1185">Reference proteome</keyword>
<accession>A0ABM8UL22</accession>
<dbReference type="Pfam" id="PF05368">
    <property type="entry name" value="NmrA"/>
    <property type="match status" value="1"/>
</dbReference>
<feature type="domain" description="NmrA-like" evidence="1">
    <location>
        <begin position="2"/>
        <end position="240"/>
    </location>
</feature>
<organism evidence="2 3">
    <name type="scientific">Dyadobacter linearis</name>
    <dbReference type="NCBI Taxonomy" id="2823330"/>
    <lineage>
        <taxon>Bacteria</taxon>
        <taxon>Pseudomonadati</taxon>
        <taxon>Bacteroidota</taxon>
        <taxon>Cytophagia</taxon>
        <taxon>Cytophagales</taxon>
        <taxon>Spirosomataceae</taxon>
        <taxon>Dyadobacter</taxon>
    </lineage>
</organism>
<dbReference type="RefSeq" id="WP_215232245.1">
    <property type="nucleotide sequence ID" value="NZ_CAJRAU010000001.1"/>
</dbReference>
<protein>
    <submittedName>
        <fullName evidence="2">Quinone oxidoreductase 2</fullName>
        <ecNumber evidence="2">1.6.5.2</ecNumber>
    </submittedName>
</protein>
<keyword evidence="2" id="KW-0560">Oxidoreductase</keyword>
<dbReference type="InterPro" id="IPR052718">
    <property type="entry name" value="NmrA-type_oxidoreductase"/>
</dbReference>
<comment type="caution">
    <text evidence="2">The sequence shown here is derived from an EMBL/GenBank/DDBJ whole genome shotgun (WGS) entry which is preliminary data.</text>
</comment>
<dbReference type="Proteomes" id="UP000679725">
    <property type="component" value="Unassembled WGS sequence"/>
</dbReference>